<dbReference type="OrthoDB" id="541972at2759"/>
<gene>
    <name evidence="1" type="ORF">MNEG_15574</name>
</gene>
<evidence type="ECO:0000313" key="2">
    <source>
        <dbReference type="Proteomes" id="UP000054498"/>
    </source>
</evidence>
<dbReference type="Proteomes" id="UP000054498">
    <property type="component" value="Unassembled WGS sequence"/>
</dbReference>
<dbReference type="SUPFAM" id="SSF53756">
    <property type="entry name" value="UDP-Glycosyltransferase/glycogen phosphorylase"/>
    <property type="match status" value="1"/>
</dbReference>
<organism evidence="1 2">
    <name type="scientific">Monoraphidium neglectum</name>
    <dbReference type="NCBI Taxonomy" id="145388"/>
    <lineage>
        <taxon>Eukaryota</taxon>
        <taxon>Viridiplantae</taxon>
        <taxon>Chlorophyta</taxon>
        <taxon>core chlorophytes</taxon>
        <taxon>Chlorophyceae</taxon>
        <taxon>CS clade</taxon>
        <taxon>Sphaeropleales</taxon>
        <taxon>Selenastraceae</taxon>
        <taxon>Monoraphidium</taxon>
    </lineage>
</organism>
<keyword evidence="2" id="KW-1185">Reference proteome</keyword>
<dbReference type="GeneID" id="25733249"/>
<evidence type="ECO:0008006" key="3">
    <source>
        <dbReference type="Google" id="ProtNLM"/>
    </source>
</evidence>
<proteinExistence type="predicted"/>
<dbReference type="RefSeq" id="XP_013891408.1">
    <property type="nucleotide sequence ID" value="XM_014035954.1"/>
</dbReference>
<accession>A0A0D2K8C3</accession>
<sequence>MADVLILCCGSRGDTEPWARLAAGLRESGLRVALAAHGEYEQLAAAIAGPDVPFREVRGSLPRALVESPEGAALRARTGLGALAAFRDLMVPLAQVRGCGQGGQFFT</sequence>
<protein>
    <recommendedName>
        <fullName evidence="3">Glycosyltransferase family 28 N-terminal domain-containing protein</fullName>
    </recommendedName>
</protein>
<evidence type="ECO:0000313" key="1">
    <source>
        <dbReference type="EMBL" id="KIY92388.1"/>
    </source>
</evidence>
<dbReference type="Gene3D" id="3.40.50.2000">
    <property type="entry name" value="Glycogen Phosphorylase B"/>
    <property type="match status" value="1"/>
</dbReference>
<dbReference type="EMBL" id="KK105666">
    <property type="protein sequence ID" value="KIY92388.1"/>
    <property type="molecule type" value="Genomic_DNA"/>
</dbReference>
<dbReference type="KEGG" id="mng:MNEG_15574"/>
<name>A0A0D2K8C3_9CHLO</name>
<dbReference type="AlphaFoldDB" id="A0A0D2K8C3"/>
<reference evidence="1 2" key="1">
    <citation type="journal article" date="2013" name="BMC Genomics">
        <title>Reconstruction of the lipid metabolism for the microalga Monoraphidium neglectum from its genome sequence reveals characteristics suitable for biofuel production.</title>
        <authorList>
            <person name="Bogen C."/>
            <person name="Al-Dilaimi A."/>
            <person name="Albersmeier A."/>
            <person name="Wichmann J."/>
            <person name="Grundmann M."/>
            <person name="Rupp O."/>
            <person name="Lauersen K.J."/>
            <person name="Blifernez-Klassen O."/>
            <person name="Kalinowski J."/>
            <person name="Goesmann A."/>
            <person name="Mussgnug J.H."/>
            <person name="Kruse O."/>
        </authorList>
    </citation>
    <scope>NUCLEOTIDE SEQUENCE [LARGE SCALE GENOMIC DNA]</scope>
    <source>
        <strain evidence="1 2">SAG 48.87</strain>
    </source>
</reference>